<dbReference type="EMBL" id="BDIP01003241">
    <property type="protein sequence ID" value="GCA63362.1"/>
    <property type="molecule type" value="Genomic_DNA"/>
</dbReference>
<proteinExistence type="predicted"/>
<gene>
    <name evidence="1" type="ORF">KIPB_009496</name>
</gene>
<evidence type="ECO:0000313" key="2">
    <source>
        <dbReference type="Proteomes" id="UP000265618"/>
    </source>
</evidence>
<keyword evidence="2" id="KW-1185">Reference proteome</keyword>
<dbReference type="AlphaFoldDB" id="A0A391P571"/>
<protein>
    <submittedName>
        <fullName evidence="1">Uncharacterized protein</fullName>
    </submittedName>
</protein>
<reference evidence="1 2" key="1">
    <citation type="journal article" date="2018" name="PLoS ONE">
        <title>The draft genome of Kipferlia bialata reveals reductive genome evolution in fornicate parasites.</title>
        <authorList>
            <person name="Tanifuji G."/>
            <person name="Takabayashi S."/>
            <person name="Kume K."/>
            <person name="Takagi M."/>
            <person name="Nakayama T."/>
            <person name="Kamikawa R."/>
            <person name="Inagaki Y."/>
            <person name="Hashimoto T."/>
        </authorList>
    </citation>
    <scope>NUCLEOTIDE SEQUENCE [LARGE SCALE GENOMIC DNA]</scope>
    <source>
        <strain evidence="1">NY0173</strain>
    </source>
</reference>
<feature type="non-terminal residue" evidence="1">
    <location>
        <position position="1"/>
    </location>
</feature>
<dbReference type="Proteomes" id="UP000265618">
    <property type="component" value="Unassembled WGS sequence"/>
</dbReference>
<evidence type="ECO:0000313" key="1">
    <source>
        <dbReference type="EMBL" id="GCA63362.1"/>
    </source>
</evidence>
<organism evidence="1 2">
    <name type="scientific">Kipferlia bialata</name>
    <dbReference type="NCBI Taxonomy" id="797122"/>
    <lineage>
        <taxon>Eukaryota</taxon>
        <taxon>Metamonada</taxon>
        <taxon>Carpediemonas-like organisms</taxon>
        <taxon>Kipferlia</taxon>
    </lineage>
</organism>
<accession>A0A391P571</accession>
<name>A0A391P571_9EUKA</name>
<sequence>MLPARSFDCLSPVSIMSEVESRLRVHEDVAEVMETEGGVTRPVQTEVSSLRKPSKEDILRAAMKPGAFDAMTDEQKEDLMRMKPHQLQFKKALDGIPKLSPNKLI</sequence>
<comment type="caution">
    <text evidence="1">The sequence shown here is derived from an EMBL/GenBank/DDBJ whole genome shotgun (WGS) entry which is preliminary data.</text>
</comment>